<dbReference type="Proteomes" id="UP000202786">
    <property type="component" value="Segment"/>
</dbReference>
<sequence>MKRTKTEFRVESEEIEVMDCEFCGQEEPVDELKEVKINPRAHLAVDYSDTMQKVIEKKENEGWVFEERAPTWDRDEYPTPKMHSYNPGMVKLSVKEMMEIFDEALQMHDDGSMKVCAFCAKNLSR</sequence>
<name>R4TMT5_9CAUD</name>
<proteinExistence type="predicted"/>
<evidence type="ECO:0000313" key="2">
    <source>
        <dbReference type="Proteomes" id="UP000202786"/>
    </source>
</evidence>
<dbReference type="GeneID" id="16193924"/>
<keyword evidence="2" id="KW-1185">Reference proteome</keyword>
<evidence type="ECO:0000313" key="1">
    <source>
        <dbReference type="EMBL" id="AGM11493.1"/>
    </source>
</evidence>
<gene>
    <name evidence="1" type="primary">196</name>
    <name evidence="1" type="ORF">HGTV1_196</name>
</gene>
<accession>R4TMT5</accession>
<reference evidence="1 2" key="1">
    <citation type="submission" date="2012-12" db="EMBL/GenBank/DDBJ databases">
        <authorList>
            <person name="Sencilo A."/>
            <person name="Jacobs-Sera D."/>
            <person name="Russell D.A."/>
            <person name="Ko C."/>
            <person name="Atanasova N."/>
            <person name="Osterlund E."/>
            <person name="Oksanen H.M."/>
            <person name="Bamford D.H."/>
            <person name="Hatfull G.F."/>
            <person name="Roine E."/>
            <person name="Hendrix R.W."/>
        </authorList>
    </citation>
    <scope>NUCLEOTIDE SEQUENCE [LARGE SCALE GENOMIC DNA]</scope>
</reference>
<protein>
    <submittedName>
        <fullName evidence="1">Uncharacterized protein</fullName>
    </submittedName>
</protein>
<organism evidence="1 2">
    <name type="scientific">Halogranum tailed virus 1</name>
    <dbReference type="NCBI Taxonomy" id="1273749"/>
    <lineage>
        <taxon>Viruses</taxon>
        <taxon>Duplodnaviria</taxon>
        <taxon>Heunggongvirae</taxon>
        <taxon>Uroviricota</taxon>
        <taxon>Caudoviricetes</taxon>
        <taxon>Thumleimavirales</taxon>
        <taxon>Halomagnusviridae</taxon>
        <taxon>Hagravirus</taxon>
        <taxon>Hagravirus capitaneum</taxon>
        <taxon>Hagravirus HGTV1</taxon>
    </lineage>
</organism>
<dbReference type="RefSeq" id="YP_008059371.1">
    <property type="nucleotide sequence ID" value="NC_021328.1"/>
</dbReference>
<dbReference type="EMBL" id="KC292026">
    <property type="protein sequence ID" value="AGM11493.1"/>
    <property type="molecule type" value="Genomic_DNA"/>
</dbReference>
<dbReference type="KEGG" id="vg:16193924"/>